<dbReference type="Proteomes" id="UP000027075">
    <property type="component" value="Plasmid HMPLAS1"/>
</dbReference>
<protein>
    <submittedName>
        <fullName evidence="1">Uncharacterized protein</fullName>
    </submittedName>
</protein>
<proteinExistence type="predicted"/>
<organism evidence="1 2">
    <name type="scientific">Haloferax mediterranei (strain ATCC 33500 / DSM 1411 / JCM 8866 / NBRC 14739 / NCIMB 2177 / R-4)</name>
    <name type="common">Halobacterium mediterranei</name>
    <dbReference type="NCBI Taxonomy" id="523841"/>
    <lineage>
        <taxon>Archaea</taxon>
        <taxon>Methanobacteriati</taxon>
        <taxon>Methanobacteriota</taxon>
        <taxon>Stenosarchaea group</taxon>
        <taxon>Halobacteria</taxon>
        <taxon>Halobacteriales</taxon>
        <taxon>Haloferacaceae</taxon>
        <taxon>Haloferax</taxon>
    </lineage>
</organism>
<dbReference type="AlphaFoldDB" id="A0A059TYX6"/>
<keyword evidence="1" id="KW-0614">Plasmid</keyword>
<gene>
    <name evidence="1" type="ORF">BM92_16340</name>
</gene>
<reference evidence="1 2" key="1">
    <citation type="submission" date="2014-04" db="EMBL/GenBank/DDBJ databases">
        <title>Transcriptional profiles of Haloferax mediterranei on the basis of nitrogen availability.</title>
        <authorList>
            <person name="Bautista V."/>
        </authorList>
    </citation>
    <scope>NUCLEOTIDE SEQUENCE [LARGE SCALE GENOMIC DNA]</scope>
    <source>
        <strain evidence="2">ATCC 33500 / DSM 1411 / JCM 8866 / NBRC 14739 / NCIMB 2177 / R-4</strain>
        <plasmid evidence="2">Plasmid HMPLAS1</plasmid>
    </source>
</reference>
<evidence type="ECO:0000313" key="1">
    <source>
        <dbReference type="EMBL" id="AHZ24478.1"/>
    </source>
</evidence>
<dbReference type="EMBL" id="CP007554">
    <property type="protein sequence ID" value="AHZ24478.1"/>
    <property type="molecule type" value="Genomic_DNA"/>
</dbReference>
<name>A0A059TYX6_HALMT</name>
<sequence>MVGQYHWFVEDTEEIFVCCSGLCRDEIPNSRSVVVQIECLHPPWMADVYETTIRIHDWTSIVCLRRRSPPNRPIVQRHGG</sequence>
<evidence type="ECO:0000313" key="2">
    <source>
        <dbReference type="Proteomes" id="UP000027075"/>
    </source>
</evidence>
<accession>A0A059TYX6</accession>
<geneLocation type="plasmid" evidence="1 2">
    <name>HMPLAS1</name>
</geneLocation>